<name>A0AC59ZMC9_RANTA</name>
<gene>
    <name evidence="1" type="ORF">MRATA1EN22A_LOCUS20305</name>
</gene>
<evidence type="ECO:0000313" key="2">
    <source>
        <dbReference type="Proteomes" id="UP001162501"/>
    </source>
</evidence>
<protein>
    <submittedName>
        <fullName evidence="1">Uncharacterized protein</fullName>
    </submittedName>
</protein>
<proteinExistence type="predicted"/>
<accession>A0AC59ZMC9</accession>
<evidence type="ECO:0000313" key="1">
    <source>
        <dbReference type="EMBL" id="CAN0466306.1"/>
    </source>
</evidence>
<reference evidence="1" key="1">
    <citation type="submission" date="2023-05" db="EMBL/GenBank/DDBJ databases">
        <authorList>
            <consortium name="ELIXIR-Norway"/>
        </authorList>
    </citation>
    <scope>NUCLEOTIDE SEQUENCE</scope>
</reference>
<dbReference type="Proteomes" id="UP001162501">
    <property type="component" value="Chromosome 30"/>
</dbReference>
<dbReference type="EMBL" id="OX596114">
    <property type="protein sequence ID" value="CAN0466306.1"/>
    <property type="molecule type" value="Genomic_DNA"/>
</dbReference>
<reference evidence="1" key="2">
    <citation type="submission" date="2025-03" db="EMBL/GenBank/DDBJ databases">
        <authorList>
            <consortium name="ELIXIR-Norway"/>
            <consortium name="Elixir Norway"/>
        </authorList>
    </citation>
    <scope>NUCLEOTIDE SEQUENCE</scope>
</reference>
<organism evidence="1 2">
    <name type="scientific">Rangifer tarandus platyrhynchus</name>
    <name type="common">Svalbard reindeer</name>
    <dbReference type="NCBI Taxonomy" id="3082113"/>
    <lineage>
        <taxon>Eukaryota</taxon>
        <taxon>Metazoa</taxon>
        <taxon>Chordata</taxon>
        <taxon>Craniata</taxon>
        <taxon>Vertebrata</taxon>
        <taxon>Euteleostomi</taxon>
        <taxon>Mammalia</taxon>
        <taxon>Eutheria</taxon>
        <taxon>Laurasiatheria</taxon>
        <taxon>Artiodactyla</taxon>
        <taxon>Ruminantia</taxon>
        <taxon>Pecora</taxon>
        <taxon>Cervidae</taxon>
        <taxon>Odocoileinae</taxon>
        <taxon>Rangifer</taxon>
    </lineage>
</organism>
<sequence>MTWLSASGIKGAISIYKSDERARGQPRRTDTHAIKSDTPGCEVVPGKGLALQGFRQPGTPVLGQSFSSEPLCQPGVPVTLSPHSAFPEGSAALSWELVQVLLPPLPQKAPASTLASGLAPPAAVGRRPFQASRRAFSTHTASPCSSPRAPAAGETPSQVPGRKGEPESSRLHAAQPEGVFEAGSRPGAPGSPPQPSLLRSPPTTRQETSQREWAHVQAAAAPWREIVLPID</sequence>